<feature type="domain" description="Small ribosomal subunit protein uS4 N-terminal" evidence="11">
    <location>
        <begin position="3"/>
        <end position="93"/>
    </location>
</feature>
<dbReference type="RefSeq" id="WP_097104303.1">
    <property type="nucleotide sequence ID" value="NZ_OCPC01000001.1"/>
</dbReference>
<feature type="compositionally biased region" description="Basic and acidic residues" evidence="9">
    <location>
        <begin position="1"/>
        <end position="16"/>
    </location>
</feature>
<dbReference type="InterPro" id="IPR018079">
    <property type="entry name" value="Ribosomal_uS4_CS"/>
</dbReference>
<proteinExistence type="inferred from homology"/>
<keyword evidence="4 7" id="KW-0689">Ribosomal protein</keyword>
<dbReference type="GO" id="GO:0019843">
    <property type="term" value="F:rRNA binding"/>
    <property type="evidence" value="ECO:0007669"/>
    <property type="project" value="UniProtKB-UniRule"/>
</dbReference>
<evidence type="ECO:0000256" key="6">
    <source>
        <dbReference type="ARBA" id="ARBA00035254"/>
    </source>
</evidence>
<dbReference type="GO" id="GO:0003735">
    <property type="term" value="F:structural constituent of ribosome"/>
    <property type="evidence" value="ECO:0007669"/>
    <property type="project" value="InterPro"/>
</dbReference>
<dbReference type="SMART" id="SM00363">
    <property type="entry name" value="S4"/>
    <property type="match status" value="1"/>
</dbReference>
<organism evidence="12 13">
    <name type="scientific">Hoeflea halophila</name>
    <dbReference type="NCBI Taxonomy" id="714899"/>
    <lineage>
        <taxon>Bacteria</taxon>
        <taxon>Pseudomonadati</taxon>
        <taxon>Pseudomonadota</taxon>
        <taxon>Alphaproteobacteria</taxon>
        <taxon>Hyphomicrobiales</taxon>
        <taxon>Rhizobiaceae</taxon>
        <taxon>Hoeflea</taxon>
    </lineage>
</organism>
<evidence type="ECO:0000256" key="8">
    <source>
        <dbReference type="RuleBase" id="RU003699"/>
    </source>
</evidence>
<accession>A0A286HL54</accession>
<evidence type="ECO:0000256" key="9">
    <source>
        <dbReference type="SAM" id="MobiDB-lite"/>
    </source>
</evidence>
<dbReference type="Pfam" id="PF00163">
    <property type="entry name" value="Ribosomal_S4"/>
    <property type="match status" value="1"/>
</dbReference>
<comment type="similarity">
    <text evidence="1 7 8">Belongs to the universal ribosomal protein uS4 family.</text>
</comment>
<dbReference type="Gene3D" id="1.10.1050.10">
    <property type="entry name" value="Ribosomal Protein S4 Delta 41, Chain A, domain 1"/>
    <property type="match status" value="1"/>
</dbReference>
<comment type="function">
    <text evidence="7">One of the primary rRNA binding proteins, it binds directly to 16S rRNA where it nucleates assembly of the body of the 30S subunit.</text>
</comment>
<feature type="domain" description="RNA-binding S4" evidence="10">
    <location>
        <begin position="94"/>
        <end position="158"/>
    </location>
</feature>
<dbReference type="InterPro" id="IPR022801">
    <property type="entry name" value="Ribosomal_uS4"/>
</dbReference>
<dbReference type="EMBL" id="OCPC01000001">
    <property type="protein sequence ID" value="SOE08553.1"/>
    <property type="molecule type" value="Genomic_DNA"/>
</dbReference>
<dbReference type="InterPro" id="IPR005709">
    <property type="entry name" value="Ribosomal_uS4_bac-type"/>
</dbReference>
<dbReference type="InterPro" id="IPR002942">
    <property type="entry name" value="S4_RNA-bd"/>
</dbReference>
<keyword evidence="3 7" id="KW-0694">RNA-binding</keyword>
<dbReference type="Proteomes" id="UP000219465">
    <property type="component" value="Unassembled WGS sequence"/>
</dbReference>
<dbReference type="PANTHER" id="PTHR11831:SF4">
    <property type="entry name" value="SMALL RIBOSOMAL SUBUNIT PROTEIN US4M"/>
    <property type="match status" value="1"/>
</dbReference>
<keyword evidence="5 7" id="KW-0687">Ribonucleoprotein</keyword>
<evidence type="ECO:0000256" key="7">
    <source>
        <dbReference type="HAMAP-Rule" id="MF_01306"/>
    </source>
</evidence>
<sequence length="205" mass="23648">MSKRESSKYKLDRRMGENIWGRPKSPVNRREYGPGQHGQRRKSKLSDFGVQLRAKQKLKGYYGDISEKQFRKIYDEANRMKGDTPENLIGLLEQRLDAIVYRAKFVATIFAARQFVNHGHVTVNGKRVNIGSYRCKPGDVIEVREKSKQLAIVMEATQLAERDVPEYVEADHNKMAATFVRIPNLSDVPYPVVMEPNLVVEFYSR</sequence>
<evidence type="ECO:0000313" key="13">
    <source>
        <dbReference type="Proteomes" id="UP000219465"/>
    </source>
</evidence>
<dbReference type="NCBIfam" id="TIGR01017">
    <property type="entry name" value="rpsD_bact"/>
    <property type="match status" value="1"/>
</dbReference>
<protein>
    <recommendedName>
        <fullName evidence="6 7">Small ribosomal subunit protein uS4</fullName>
    </recommendedName>
</protein>
<dbReference type="PROSITE" id="PS00632">
    <property type="entry name" value="RIBOSOMAL_S4"/>
    <property type="match status" value="1"/>
</dbReference>
<dbReference type="GO" id="GO:0015935">
    <property type="term" value="C:small ribosomal subunit"/>
    <property type="evidence" value="ECO:0007669"/>
    <property type="project" value="InterPro"/>
</dbReference>
<dbReference type="OrthoDB" id="9803672at2"/>
<dbReference type="PANTHER" id="PTHR11831">
    <property type="entry name" value="30S 40S RIBOSOMAL PROTEIN"/>
    <property type="match status" value="1"/>
</dbReference>
<comment type="subunit">
    <text evidence="7">Part of the 30S ribosomal subunit. Contacts protein S5. The interaction surface between S4 and S5 is involved in control of translational fidelity.</text>
</comment>
<dbReference type="SUPFAM" id="SSF55174">
    <property type="entry name" value="Alpha-L RNA-binding motif"/>
    <property type="match status" value="1"/>
</dbReference>
<dbReference type="GO" id="GO:0006412">
    <property type="term" value="P:translation"/>
    <property type="evidence" value="ECO:0007669"/>
    <property type="project" value="UniProtKB-UniRule"/>
</dbReference>
<evidence type="ECO:0000256" key="1">
    <source>
        <dbReference type="ARBA" id="ARBA00007465"/>
    </source>
</evidence>
<reference evidence="13" key="1">
    <citation type="submission" date="2017-08" db="EMBL/GenBank/DDBJ databases">
        <authorList>
            <person name="Varghese N."/>
            <person name="Submissions S."/>
        </authorList>
    </citation>
    <scope>NUCLEOTIDE SEQUENCE [LARGE SCALE GENOMIC DNA]</scope>
    <source>
        <strain evidence="13">KCTC 23107</strain>
    </source>
</reference>
<dbReference type="HAMAP" id="MF_01306_B">
    <property type="entry name" value="Ribosomal_uS4_B"/>
    <property type="match status" value="1"/>
</dbReference>
<dbReference type="Gene3D" id="3.10.290.10">
    <property type="entry name" value="RNA-binding S4 domain"/>
    <property type="match status" value="1"/>
</dbReference>
<dbReference type="NCBIfam" id="NF003717">
    <property type="entry name" value="PRK05327.1"/>
    <property type="match status" value="1"/>
</dbReference>
<keyword evidence="13" id="KW-1185">Reference proteome</keyword>
<evidence type="ECO:0000256" key="2">
    <source>
        <dbReference type="ARBA" id="ARBA00022730"/>
    </source>
</evidence>
<dbReference type="InterPro" id="IPR001912">
    <property type="entry name" value="Ribosomal_uS4_N"/>
</dbReference>
<evidence type="ECO:0000313" key="12">
    <source>
        <dbReference type="EMBL" id="SOE08553.1"/>
    </source>
</evidence>
<dbReference type="GO" id="GO:0042274">
    <property type="term" value="P:ribosomal small subunit biogenesis"/>
    <property type="evidence" value="ECO:0007669"/>
    <property type="project" value="TreeGrafter"/>
</dbReference>
<dbReference type="PROSITE" id="PS50889">
    <property type="entry name" value="S4"/>
    <property type="match status" value="1"/>
</dbReference>
<evidence type="ECO:0000256" key="3">
    <source>
        <dbReference type="ARBA" id="ARBA00022884"/>
    </source>
</evidence>
<keyword evidence="2 7" id="KW-0699">rRNA-binding</keyword>
<evidence type="ECO:0000259" key="10">
    <source>
        <dbReference type="SMART" id="SM00363"/>
    </source>
</evidence>
<evidence type="ECO:0000256" key="5">
    <source>
        <dbReference type="ARBA" id="ARBA00023274"/>
    </source>
</evidence>
<dbReference type="CDD" id="cd00165">
    <property type="entry name" value="S4"/>
    <property type="match status" value="1"/>
</dbReference>
<comment type="function">
    <text evidence="7">With S5 and S12 plays an important role in translational accuracy.</text>
</comment>
<feature type="region of interest" description="Disordered" evidence="9">
    <location>
        <begin position="1"/>
        <end position="46"/>
    </location>
</feature>
<evidence type="ECO:0000259" key="11">
    <source>
        <dbReference type="SMART" id="SM01390"/>
    </source>
</evidence>
<evidence type="ECO:0000256" key="4">
    <source>
        <dbReference type="ARBA" id="ARBA00022980"/>
    </source>
</evidence>
<dbReference type="FunFam" id="3.10.290.10:FF:000001">
    <property type="entry name" value="30S ribosomal protein S4"/>
    <property type="match status" value="1"/>
</dbReference>
<gene>
    <name evidence="7" type="primary">rpsD</name>
    <name evidence="12" type="ORF">SAMN05877838_0276</name>
</gene>
<dbReference type="InterPro" id="IPR036986">
    <property type="entry name" value="S4_RNA-bd_sf"/>
</dbReference>
<dbReference type="AlphaFoldDB" id="A0A286HL54"/>
<dbReference type="Pfam" id="PF01479">
    <property type="entry name" value="S4"/>
    <property type="match status" value="1"/>
</dbReference>
<name>A0A286HL54_9HYPH</name>
<dbReference type="SMART" id="SM01390">
    <property type="entry name" value="Ribosomal_S4"/>
    <property type="match status" value="1"/>
</dbReference>